<keyword evidence="1" id="KW-0802">TPR repeat</keyword>
<evidence type="ECO:0008006" key="5">
    <source>
        <dbReference type="Google" id="ProtNLM"/>
    </source>
</evidence>
<dbReference type="AlphaFoldDB" id="A0A838BG43"/>
<keyword evidence="4" id="KW-1185">Reference proteome</keyword>
<dbReference type="PANTHER" id="PTHR45588:SF1">
    <property type="entry name" value="WW DOMAIN-CONTAINING PROTEIN"/>
    <property type="match status" value="1"/>
</dbReference>
<evidence type="ECO:0000313" key="4">
    <source>
        <dbReference type="Proteomes" id="UP000558284"/>
    </source>
</evidence>
<dbReference type="Gene3D" id="1.25.40.10">
    <property type="entry name" value="Tetratricopeptide repeat domain"/>
    <property type="match status" value="2"/>
</dbReference>
<dbReference type="Proteomes" id="UP000558284">
    <property type="component" value="Unassembled WGS sequence"/>
</dbReference>
<keyword evidence="2" id="KW-0732">Signal</keyword>
<comment type="caution">
    <text evidence="3">The sequence shown here is derived from an EMBL/GenBank/DDBJ whole genome shotgun (WGS) entry which is preliminary data.</text>
</comment>
<dbReference type="SUPFAM" id="SSF48452">
    <property type="entry name" value="TPR-like"/>
    <property type="match status" value="2"/>
</dbReference>
<feature type="repeat" description="TPR" evidence="1">
    <location>
        <begin position="98"/>
        <end position="131"/>
    </location>
</feature>
<dbReference type="RefSeq" id="WP_181062065.1">
    <property type="nucleotide sequence ID" value="NZ_JACDTY010000035.1"/>
</dbReference>
<accession>A0A838BG43</accession>
<name>A0A838BG43_9HYPH</name>
<evidence type="ECO:0000256" key="2">
    <source>
        <dbReference type="SAM" id="SignalP"/>
    </source>
</evidence>
<feature type="signal peptide" evidence="2">
    <location>
        <begin position="1"/>
        <end position="29"/>
    </location>
</feature>
<evidence type="ECO:0000256" key="1">
    <source>
        <dbReference type="PROSITE-ProRule" id="PRU00339"/>
    </source>
</evidence>
<dbReference type="PANTHER" id="PTHR45588">
    <property type="entry name" value="TPR DOMAIN-CONTAINING PROTEIN"/>
    <property type="match status" value="1"/>
</dbReference>
<proteinExistence type="predicted"/>
<dbReference type="InterPro" id="IPR019734">
    <property type="entry name" value="TPR_rpt"/>
</dbReference>
<dbReference type="InterPro" id="IPR011990">
    <property type="entry name" value="TPR-like_helical_dom_sf"/>
</dbReference>
<dbReference type="EMBL" id="JACDTY010000035">
    <property type="protein sequence ID" value="MBA1145163.1"/>
    <property type="molecule type" value="Genomic_DNA"/>
</dbReference>
<sequence length="594" mass="64063">MKLRACLPSAGWAAIALMSFGTGAAIAYAADSPLQSQLAAAPRVPLPGEVDITHCVVLAAVGQSLAPEDMKAYEEAQPPLWDDLGSLSYPINTKSADAQKYFDQGLRLATNFNHAEARRAFRKAQSLDPDCAMCFLGEALILGPNINVPMDPAANAPAIVALRKAQALSSRVPEKERELIEAVATRYSEDTNADRNTLNAAFADATAALSDKYPDDLELAVLAAEAGMDTQPWDYWQPGGKEPKGRTADVQRRLAGVLAKKPDDAMAMHLYIHLVEASDRPERAERYADRLAALMPGAGHIVHMPSHIYYRVGRYTDSLKSNEAASKVDETYLAETGAVGVYPLGYYSHNVHFVLVSAQLLGDSKTVLAEADKLDKFLTNEVATAIPIVQPVKAAPYFAWAQYAEPDAILAKAEPAGAPPYITSMWHYARGVALAEKKDPSGARAEADAIHKIAQETDWSVHDAWGIPALSVLQVAEDVVRARAAQAENDVGGSIAFWKKAAETEDTIPYMEPPYWYYPVRQSLGAALLKNGQPAAAAKEFVAALHRARSSAWALFGLQQAAKAQGDTAAETKAADELSKAWKGDPGMLTLERL</sequence>
<reference evidence="3 4" key="1">
    <citation type="submission" date="2020-07" db="EMBL/GenBank/DDBJ databases">
        <title>Definition of the novel symbiovar canariense within Mesorhizobium novociceri, a new species of genus Mesorhizobium nodulating Cicer canariense in the Caldera de Taburiente National Park (La Palma, Canary Islands).</title>
        <authorList>
            <person name="Leon-Barrios M."/>
            <person name="Perez-Yepez J."/>
            <person name="Flores-Felix J.D."/>
            <person name="Ramirez-Baena M.H."/>
            <person name="Pulido-Suarez L."/>
            <person name="Igual J.M."/>
            <person name="Velazquez E."/>
            <person name="Peix A."/>
        </authorList>
    </citation>
    <scope>NUCLEOTIDE SEQUENCE [LARGE SCALE GENOMIC DNA]</scope>
    <source>
        <strain evidence="3 4">CCANP35</strain>
    </source>
</reference>
<organism evidence="3 4">
    <name type="scientific">Mesorhizobium neociceri</name>
    <dbReference type="NCBI Taxonomy" id="1307853"/>
    <lineage>
        <taxon>Bacteria</taxon>
        <taxon>Pseudomonadati</taxon>
        <taxon>Pseudomonadota</taxon>
        <taxon>Alphaproteobacteria</taxon>
        <taxon>Hyphomicrobiales</taxon>
        <taxon>Phyllobacteriaceae</taxon>
        <taxon>Mesorhizobium</taxon>
    </lineage>
</organism>
<feature type="chain" id="PRO_5032823495" description="Tetratricopeptide repeat protein" evidence="2">
    <location>
        <begin position="30"/>
        <end position="594"/>
    </location>
</feature>
<protein>
    <recommendedName>
        <fullName evidence="5">Tetratricopeptide repeat protein</fullName>
    </recommendedName>
</protein>
<evidence type="ECO:0000313" key="3">
    <source>
        <dbReference type="EMBL" id="MBA1145163.1"/>
    </source>
</evidence>
<dbReference type="PROSITE" id="PS50005">
    <property type="entry name" value="TPR"/>
    <property type="match status" value="1"/>
</dbReference>
<gene>
    <name evidence="3" type="ORF">H0241_33875</name>
</gene>